<dbReference type="InterPro" id="IPR052896">
    <property type="entry name" value="GGT-like_enzyme"/>
</dbReference>
<dbReference type="SUPFAM" id="SSF56235">
    <property type="entry name" value="N-terminal nucleophile aminohydrolases (Ntn hydrolases)"/>
    <property type="match status" value="1"/>
</dbReference>
<keyword evidence="2" id="KW-1185">Reference proteome</keyword>
<dbReference type="Proteomes" id="UP000377595">
    <property type="component" value="Unassembled WGS sequence"/>
</dbReference>
<comment type="caution">
    <text evidence="1">The sequence shown here is derived from an EMBL/GenBank/DDBJ whole genome shotgun (WGS) entry which is preliminary data.</text>
</comment>
<protein>
    <submittedName>
        <fullName evidence="1">Transferase</fullName>
    </submittedName>
</protein>
<dbReference type="PANTHER" id="PTHR43881">
    <property type="entry name" value="GAMMA-GLUTAMYLTRANSPEPTIDASE (AFU_ORTHOLOGUE AFUA_4G13580)"/>
    <property type="match status" value="1"/>
</dbReference>
<dbReference type="InterPro" id="IPR029055">
    <property type="entry name" value="Ntn_hydrolases_N"/>
</dbReference>
<dbReference type="InterPro" id="IPR043137">
    <property type="entry name" value="GGT_ssub_C"/>
</dbReference>
<keyword evidence="1" id="KW-0808">Transferase</keyword>
<evidence type="ECO:0000313" key="1">
    <source>
        <dbReference type="EMBL" id="GES17169.1"/>
    </source>
</evidence>
<dbReference type="AlphaFoldDB" id="A0A5M3XAE5"/>
<dbReference type="PRINTS" id="PR01210">
    <property type="entry name" value="GGTRANSPTASE"/>
</dbReference>
<dbReference type="RefSeq" id="WP_155342372.1">
    <property type="nucleotide sequence ID" value="NZ_BAAAHM010000001.1"/>
</dbReference>
<name>A0A5M3XAE5_9ACTN</name>
<reference evidence="1 2" key="1">
    <citation type="submission" date="2019-10" db="EMBL/GenBank/DDBJ databases">
        <title>Whole genome shotgun sequence of Acrocarpospora pleiomorpha NBRC 16267.</title>
        <authorList>
            <person name="Ichikawa N."/>
            <person name="Kimura A."/>
            <person name="Kitahashi Y."/>
            <person name="Komaki H."/>
            <person name="Oguchi A."/>
        </authorList>
    </citation>
    <scope>NUCLEOTIDE SEQUENCE [LARGE SCALE GENOMIC DNA]</scope>
    <source>
        <strain evidence="1 2">NBRC 16267</strain>
    </source>
</reference>
<dbReference type="GO" id="GO:0016740">
    <property type="term" value="F:transferase activity"/>
    <property type="evidence" value="ECO:0007669"/>
    <property type="project" value="UniProtKB-KW"/>
</dbReference>
<dbReference type="EMBL" id="BLAF01000004">
    <property type="protein sequence ID" value="GES17169.1"/>
    <property type="molecule type" value="Genomic_DNA"/>
</dbReference>
<organism evidence="1 2">
    <name type="scientific">Acrocarpospora pleiomorpha</name>
    <dbReference type="NCBI Taxonomy" id="90975"/>
    <lineage>
        <taxon>Bacteria</taxon>
        <taxon>Bacillati</taxon>
        <taxon>Actinomycetota</taxon>
        <taxon>Actinomycetes</taxon>
        <taxon>Streptosporangiales</taxon>
        <taxon>Streptosporangiaceae</taxon>
        <taxon>Acrocarpospora</taxon>
    </lineage>
</organism>
<dbReference type="PANTHER" id="PTHR43881:SF1">
    <property type="entry name" value="GAMMA-GLUTAMYLTRANSPEPTIDASE (AFU_ORTHOLOGUE AFUA_4G13580)"/>
    <property type="match status" value="1"/>
</dbReference>
<evidence type="ECO:0000313" key="2">
    <source>
        <dbReference type="Proteomes" id="UP000377595"/>
    </source>
</evidence>
<accession>A0A5M3XAE5</accession>
<dbReference type="Gene3D" id="3.60.20.40">
    <property type="match status" value="1"/>
</dbReference>
<gene>
    <name evidence="1" type="ORF">Aple_000640</name>
</gene>
<dbReference type="OrthoDB" id="9781342at2"/>
<dbReference type="Gene3D" id="1.10.246.130">
    <property type="match status" value="1"/>
</dbReference>
<sequence>MSVPSRFRAPAFLARPNVVGSFGVCASTHWIASGVAQSVLERGGNAFDAAASAAFVLHIVEPHLNGPGGDLVALIAPVDQPVQVLCGQGPAPRGATIEHFHAEGLDAVPGAGALAAAIPGAVDAWLLLLRDYGTWELDEVLAYAIDYAENGHPIVARAREVIVMVRDLFVQDWSTSADLWLPGGASPRPGQIITNPAYAATLRRLRAEASAAAKGRGRRDTIDAARAVWGSGFVAEAIERFVADVTHRHASGTSHRGVLTARDMAGYRAHLEPAVALNFRGHRIHKAGPWSQGPALLQALAILDGFADDQIDVDTPAGLHRVVEAMKLALADREAYYGDGLDADVVATLLSAEYAKERRELIGGRASHDLRPGSFVGLPQPYRPRLTIAADDESVAIGEPTVRVTGEVRGDTCHLDVVDRWGNAVSATPSGGWLQSSPAIPELGFCLGTRLQMTHLDPASPSALRPGKRPRTTLTPTIVTSADTVTALGSPGGDQQDQWQLVYLMRTLIAGFGAQEAIEAPMFHTTSFPGSFWPHTWEPGGLVLEDRFGPAVIDELEAMGHVIRRAGDWALGRLSSVRVDRSRGLIEGAANPRGAQGYAVGR</sequence>
<proteinExistence type="predicted"/>
<dbReference type="Pfam" id="PF01019">
    <property type="entry name" value="G_glu_transpept"/>
    <property type="match status" value="1"/>
</dbReference>
<dbReference type="InterPro" id="IPR043138">
    <property type="entry name" value="GGT_lsub"/>
</dbReference>